<feature type="chain" id="PRO_5005634243" evidence="1">
    <location>
        <begin position="32"/>
        <end position="760"/>
    </location>
</feature>
<sequence>MARTLSRAIAAAAIVIAVLSGALAGAPSATAAAPVASGNVAAAVHSSGFDAGYIISDDRFFDSNAMSEAQIQAFLNKMVPTCRATDPNLPCLKSLYTSTNTRAPDPAGRCSGYNSEGYETGARIIWRVAQACGISPQVIMVMLQKEQGLITSTKPDAWAYKAAMGADCPDTSACDTRYMNFFNQVYRAAWQMKEYTIHPNSWNHRVGWTSVRYHPEPSCGSSQVYIQNQATANLYNYTPYQPNDSALANMYGVGDACGAYGNRNFWRDFNAWFGASTVEGTTAINSLYASMGADSGPLGSPTTGMLKVTEGGGGTARAFVNGSIYWTSLTGAAAVLEPERSLYFQYSGAAGPLGWPNSQRLSITGPAGSGTGQSYTKASIYSSANGTFLVTGAMQQTYFARGGAAGYLGFPISAEIPFDGGTAQSFAQGTIYMQSNGWGGAVGASLVSAYAKSGGPGGPLGWPRSDTSSVAANGGGTGQAFEKGSLYGSSAGAFIVSGAIRDYYFTRGGSAGQLGWPTATAVCESATQCRQDFQNGTVYWTQTGGFRVGSPAIESYYLANSAALGARQSEAVRSTDNGGGFGQTFANGSVYSSAAGTFRVQGAVRDFYWRMNGSSGALGWPASEWNAGASGRPGSQTFQKGTLYYDGKSVYIGDPAIEQIWWSTGAAGGTLGQKTSGVIVIPQNGGGRGQAFQGGSVYASAAGAFAVSGGVLTTYFSLGGSAGALGWPTAAATCSNGTCVQTFQTGTITYSPSTGGIVTR</sequence>
<feature type="signal peptide" evidence="1">
    <location>
        <begin position="1"/>
        <end position="31"/>
    </location>
</feature>
<accession>A0A0M2HPM2</accession>
<evidence type="ECO:0000313" key="3">
    <source>
        <dbReference type="Proteomes" id="UP000033900"/>
    </source>
</evidence>
<organism evidence="2 3">
    <name type="scientific">Microbacterium hydrocarbonoxydans</name>
    <dbReference type="NCBI Taxonomy" id="273678"/>
    <lineage>
        <taxon>Bacteria</taxon>
        <taxon>Bacillati</taxon>
        <taxon>Actinomycetota</taxon>
        <taxon>Actinomycetes</taxon>
        <taxon>Micrococcales</taxon>
        <taxon>Microbacteriaceae</taxon>
        <taxon>Microbacterium</taxon>
    </lineage>
</organism>
<dbReference type="OrthoDB" id="9764271at2"/>
<dbReference type="RefSeq" id="WP_052676426.1">
    <property type="nucleotide sequence ID" value="NZ_JYJB01000010.1"/>
</dbReference>
<dbReference type="PATRIC" id="fig|273678.4.peg.3510"/>
<protein>
    <submittedName>
        <fullName evidence="2">LGFP repeat protein</fullName>
    </submittedName>
</protein>
<name>A0A0M2HPM2_9MICO</name>
<comment type="caution">
    <text evidence="2">The sequence shown here is derived from an EMBL/GenBank/DDBJ whole genome shotgun (WGS) entry which is preliminary data.</text>
</comment>
<gene>
    <name evidence="2" type="ORF">RS84_03515</name>
</gene>
<keyword evidence="3" id="KW-1185">Reference proteome</keyword>
<dbReference type="AlphaFoldDB" id="A0A0M2HPM2"/>
<dbReference type="EMBL" id="JYJB01000010">
    <property type="protein sequence ID" value="KJL46873.1"/>
    <property type="molecule type" value="Genomic_DNA"/>
</dbReference>
<evidence type="ECO:0000313" key="2">
    <source>
        <dbReference type="EMBL" id="KJL46873.1"/>
    </source>
</evidence>
<dbReference type="InterPro" id="IPR013207">
    <property type="entry name" value="LGFP"/>
</dbReference>
<dbReference type="Proteomes" id="UP000033900">
    <property type="component" value="Unassembled WGS sequence"/>
</dbReference>
<proteinExistence type="predicted"/>
<evidence type="ECO:0000256" key="1">
    <source>
        <dbReference type="SAM" id="SignalP"/>
    </source>
</evidence>
<reference evidence="2 3" key="1">
    <citation type="submission" date="2015-02" db="EMBL/GenBank/DDBJ databases">
        <title>Draft genome sequences of ten Microbacterium spp. with emphasis on heavy metal contaminated environments.</title>
        <authorList>
            <person name="Corretto E."/>
        </authorList>
    </citation>
    <scope>NUCLEOTIDE SEQUENCE [LARGE SCALE GENOMIC DNA]</scope>
    <source>
        <strain evidence="2 3">SA35</strain>
    </source>
</reference>
<dbReference type="Pfam" id="PF08310">
    <property type="entry name" value="LGFP"/>
    <property type="match status" value="7"/>
</dbReference>
<keyword evidence="1" id="KW-0732">Signal</keyword>
<dbReference type="STRING" id="273678.RS84_03515"/>